<evidence type="ECO:0000256" key="5">
    <source>
        <dbReference type="ARBA" id="ARBA00022737"/>
    </source>
</evidence>
<dbReference type="InterPro" id="IPR018108">
    <property type="entry name" value="MCP_transmembrane"/>
</dbReference>
<keyword evidence="5" id="KW-0677">Repeat</keyword>
<dbReference type="EMBL" id="CADCXV010000014">
    <property type="protein sequence ID" value="CAB0027876.1"/>
    <property type="molecule type" value="Genomic_DNA"/>
</dbReference>
<dbReference type="AlphaFoldDB" id="A0A6H5HRS1"/>
<dbReference type="Gene3D" id="1.50.40.10">
    <property type="entry name" value="Mitochondrial carrier domain"/>
    <property type="match status" value="1"/>
</dbReference>
<keyword evidence="8" id="KW-0496">Mitochondrion</keyword>
<evidence type="ECO:0000313" key="14">
    <source>
        <dbReference type="Proteomes" id="UP000479190"/>
    </source>
</evidence>
<dbReference type="InterPro" id="IPR050391">
    <property type="entry name" value="Mito_Metabolite_Transporter"/>
</dbReference>
<name>A0A6H5HRS1_9HYME</name>
<protein>
    <submittedName>
        <fullName evidence="13">Uncharacterized protein</fullName>
    </submittedName>
</protein>
<evidence type="ECO:0000256" key="1">
    <source>
        <dbReference type="ARBA" id="ARBA00004448"/>
    </source>
</evidence>
<keyword evidence="14" id="KW-1185">Reference proteome</keyword>
<dbReference type="GO" id="GO:0005743">
    <property type="term" value="C:mitochondrial inner membrane"/>
    <property type="evidence" value="ECO:0007669"/>
    <property type="project" value="UniProtKB-SubCell"/>
</dbReference>
<dbReference type="Pfam" id="PF00153">
    <property type="entry name" value="Mito_carr"/>
    <property type="match status" value="3"/>
</dbReference>
<reference evidence="13 14" key="1">
    <citation type="submission" date="2020-02" db="EMBL/GenBank/DDBJ databases">
        <authorList>
            <person name="Ferguson B K."/>
        </authorList>
    </citation>
    <scope>NUCLEOTIDE SEQUENCE [LARGE SCALE GENOMIC DNA]</scope>
</reference>
<dbReference type="SUPFAM" id="SSF103506">
    <property type="entry name" value="Mitochondrial carrier"/>
    <property type="match status" value="1"/>
</dbReference>
<evidence type="ECO:0000256" key="9">
    <source>
        <dbReference type="ARBA" id="ARBA00023136"/>
    </source>
</evidence>
<evidence type="ECO:0000256" key="11">
    <source>
        <dbReference type="RuleBase" id="RU000488"/>
    </source>
</evidence>
<sequence length="294" mass="32811">MGERDINDWRPFVYGGIASIIAELATFPLDTTKTRLQIQGQKHDAKFSAIRYKGMTDALIKISREEGLRGLYAGISSATLRQATYGTIKFGTYYSLKQKALDRWGTDELVLINIVCAAIAGAISSAIANPTDVVKVRMQAGIETNLTLLGCFKDVYNHEGFRGLWRGVSPTAQRAAIIAAVELPIYDFSKKELTPYFGNSISNHFISSFVASMGSAISSTPIDVVRTRMMNQKRVTNKNGVLPSHIYASSIDCFVKTFKYEGFLALYKGFLPTWLRMGPWNIIFFICYEQLKCF</sequence>
<dbReference type="InterPro" id="IPR023395">
    <property type="entry name" value="MCP_dom_sf"/>
</dbReference>
<evidence type="ECO:0000256" key="7">
    <source>
        <dbReference type="ARBA" id="ARBA00022989"/>
    </source>
</evidence>
<feature type="repeat" description="Solcar" evidence="10">
    <location>
        <begin position="108"/>
        <end position="192"/>
    </location>
</feature>
<gene>
    <name evidence="13" type="ORF">TBRA_LOCUS106</name>
</gene>
<keyword evidence="6" id="KW-0999">Mitochondrion inner membrane</keyword>
<organism evidence="13 14">
    <name type="scientific">Trichogramma brassicae</name>
    <dbReference type="NCBI Taxonomy" id="86971"/>
    <lineage>
        <taxon>Eukaryota</taxon>
        <taxon>Metazoa</taxon>
        <taxon>Ecdysozoa</taxon>
        <taxon>Arthropoda</taxon>
        <taxon>Hexapoda</taxon>
        <taxon>Insecta</taxon>
        <taxon>Pterygota</taxon>
        <taxon>Neoptera</taxon>
        <taxon>Endopterygota</taxon>
        <taxon>Hymenoptera</taxon>
        <taxon>Apocrita</taxon>
        <taxon>Proctotrupomorpha</taxon>
        <taxon>Chalcidoidea</taxon>
        <taxon>Trichogrammatidae</taxon>
        <taxon>Trichogramma</taxon>
    </lineage>
</organism>
<dbReference type="InterPro" id="IPR002067">
    <property type="entry name" value="MCP"/>
</dbReference>
<evidence type="ECO:0000256" key="2">
    <source>
        <dbReference type="ARBA" id="ARBA00006375"/>
    </source>
</evidence>
<dbReference type="Proteomes" id="UP000479190">
    <property type="component" value="Unassembled WGS sequence"/>
</dbReference>
<keyword evidence="3 11" id="KW-0813">Transport</keyword>
<evidence type="ECO:0000256" key="12">
    <source>
        <dbReference type="SAM" id="Phobius"/>
    </source>
</evidence>
<evidence type="ECO:0000256" key="3">
    <source>
        <dbReference type="ARBA" id="ARBA00022448"/>
    </source>
</evidence>
<comment type="subcellular location">
    <subcellularLocation>
        <location evidence="1">Mitochondrion inner membrane</location>
        <topology evidence="1">Multi-pass membrane protein</topology>
    </subcellularLocation>
</comment>
<dbReference type="PRINTS" id="PR00926">
    <property type="entry name" value="MITOCARRIER"/>
</dbReference>
<evidence type="ECO:0000256" key="10">
    <source>
        <dbReference type="PROSITE-ProRule" id="PRU00282"/>
    </source>
</evidence>
<dbReference type="PROSITE" id="PS50920">
    <property type="entry name" value="SOLCAR"/>
    <property type="match status" value="3"/>
</dbReference>
<proteinExistence type="inferred from homology"/>
<dbReference type="GO" id="GO:0055085">
    <property type="term" value="P:transmembrane transport"/>
    <property type="evidence" value="ECO:0007669"/>
    <property type="project" value="InterPro"/>
</dbReference>
<dbReference type="FunFam" id="1.50.40.10:FF:000006">
    <property type="entry name" value="brain mitochondrial carrier protein 1 isoform X1"/>
    <property type="match status" value="1"/>
</dbReference>
<feature type="repeat" description="Solcar" evidence="10">
    <location>
        <begin position="199"/>
        <end position="294"/>
    </location>
</feature>
<evidence type="ECO:0000256" key="6">
    <source>
        <dbReference type="ARBA" id="ARBA00022792"/>
    </source>
</evidence>
<feature type="repeat" description="Solcar" evidence="10">
    <location>
        <begin position="10"/>
        <end position="99"/>
    </location>
</feature>
<evidence type="ECO:0000256" key="8">
    <source>
        <dbReference type="ARBA" id="ARBA00023128"/>
    </source>
</evidence>
<keyword evidence="4 10" id="KW-0812">Transmembrane</keyword>
<accession>A0A6H5HRS1</accession>
<feature type="transmembrane region" description="Helical" evidence="12">
    <location>
        <begin position="109"/>
        <end position="128"/>
    </location>
</feature>
<evidence type="ECO:0000313" key="13">
    <source>
        <dbReference type="EMBL" id="CAB0027876.1"/>
    </source>
</evidence>
<keyword evidence="7 12" id="KW-1133">Transmembrane helix</keyword>
<dbReference type="PANTHER" id="PTHR45618">
    <property type="entry name" value="MITOCHONDRIAL DICARBOXYLATE CARRIER-RELATED"/>
    <property type="match status" value="1"/>
</dbReference>
<evidence type="ECO:0000256" key="4">
    <source>
        <dbReference type="ARBA" id="ARBA00022692"/>
    </source>
</evidence>
<comment type="similarity">
    <text evidence="2 11">Belongs to the mitochondrial carrier (TC 2.A.29) family.</text>
</comment>
<keyword evidence="9 10" id="KW-0472">Membrane</keyword>
<dbReference type="OrthoDB" id="756301at2759"/>